<dbReference type="RefSeq" id="WP_240569852.1">
    <property type="nucleotide sequence ID" value="NZ_JAKVPY010000035.1"/>
</dbReference>
<dbReference type="Proteomes" id="UP001202117">
    <property type="component" value="Unassembled WGS sequence"/>
</dbReference>
<dbReference type="InterPro" id="IPR025449">
    <property type="entry name" value="JetB"/>
</dbReference>
<comment type="caution">
    <text evidence="1">The sequence shown here is derived from an EMBL/GenBank/DDBJ whole genome shotgun (WGS) entry which is preliminary data.</text>
</comment>
<dbReference type="EMBL" id="JAKVPY010000035">
    <property type="protein sequence ID" value="MCH4565303.1"/>
    <property type="molecule type" value="Genomic_DNA"/>
</dbReference>
<name>A0ABS9RZM2_9GAMM</name>
<evidence type="ECO:0000313" key="2">
    <source>
        <dbReference type="Proteomes" id="UP001202117"/>
    </source>
</evidence>
<dbReference type="Pfam" id="PF13835">
    <property type="entry name" value="DUF4194"/>
    <property type="match status" value="1"/>
</dbReference>
<reference evidence="1 2" key="1">
    <citation type="submission" date="2022-02" db="EMBL/GenBank/DDBJ databases">
        <title>Halomonas fukangensis sp. nov., a halophilic bacterium isolated from a bulk soil of Kalidium foliatum at Fukang.</title>
        <authorList>
            <person name="Huang Y."/>
        </authorList>
    </citation>
    <scope>NUCLEOTIDE SEQUENCE [LARGE SCALE GENOMIC DNA]</scope>
    <source>
        <strain evidence="1 2">EGI 63088</strain>
    </source>
</reference>
<proteinExistence type="predicted"/>
<protein>
    <submittedName>
        <fullName evidence="1">DUF4194 domain-containing protein</fullName>
    </submittedName>
</protein>
<organism evidence="1 2">
    <name type="scientific">Halomonas flagellata</name>
    <dbReference type="NCBI Taxonomy" id="2920385"/>
    <lineage>
        <taxon>Bacteria</taxon>
        <taxon>Pseudomonadati</taxon>
        <taxon>Pseudomonadota</taxon>
        <taxon>Gammaproteobacteria</taxon>
        <taxon>Oceanospirillales</taxon>
        <taxon>Halomonadaceae</taxon>
        <taxon>Halomonas</taxon>
    </lineage>
</organism>
<keyword evidence="2" id="KW-1185">Reference proteome</keyword>
<gene>
    <name evidence="1" type="ORF">MKP05_19570</name>
</gene>
<evidence type="ECO:0000313" key="1">
    <source>
        <dbReference type="EMBL" id="MCH4565303.1"/>
    </source>
</evidence>
<accession>A0ABS9RZM2</accession>
<sequence length="201" mass="23356">MSDMPSDSPTLSSERRFSLTLIALMKGVLYQDRDPGQWQDLLDHQARLRDHLAPLGLSLMLDEAEGYAYLSQRPDDDESPLPRLVRRQPLSYPVSLLLALLRKKLAEQDAGGDELRLILSREQIQEMLALFLADTSNEARLRDRLDSHINKVVELGFLRRLKGDTPRYEVRRLLKSFVDAQWLAEFEQRLAEYREHAEEER</sequence>